<reference evidence="2 3" key="1">
    <citation type="submission" date="2024-02" db="EMBL/GenBank/DDBJ databases">
        <title>High-quality chromosome-scale genome assembly of Pensacola bahiagrass (Paspalum notatum Flugge var. saurae).</title>
        <authorList>
            <person name="Vega J.M."/>
            <person name="Podio M."/>
            <person name="Orjuela J."/>
            <person name="Siena L.A."/>
            <person name="Pessino S.C."/>
            <person name="Combes M.C."/>
            <person name="Mariac C."/>
            <person name="Albertini E."/>
            <person name="Pupilli F."/>
            <person name="Ortiz J.P.A."/>
            <person name="Leblanc O."/>
        </authorList>
    </citation>
    <scope>NUCLEOTIDE SEQUENCE [LARGE SCALE GENOMIC DNA]</scope>
    <source>
        <strain evidence="2">R1</strain>
        <tissue evidence="2">Leaf</tissue>
    </source>
</reference>
<protein>
    <submittedName>
        <fullName evidence="2">Uncharacterized protein</fullName>
    </submittedName>
</protein>
<organism evidence="2 3">
    <name type="scientific">Paspalum notatum var. saurae</name>
    <dbReference type="NCBI Taxonomy" id="547442"/>
    <lineage>
        <taxon>Eukaryota</taxon>
        <taxon>Viridiplantae</taxon>
        <taxon>Streptophyta</taxon>
        <taxon>Embryophyta</taxon>
        <taxon>Tracheophyta</taxon>
        <taxon>Spermatophyta</taxon>
        <taxon>Magnoliopsida</taxon>
        <taxon>Liliopsida</taxon>
        <taxon>Poales</taxon>
        <taxon>Poaceae</taxon>
        <taxon>PACMAD clade</taxon>
        <taxon>Panicoideae</taxon>
        <taxon>Andropogonodae</taxon>
        <taxon>Paspaleae</taxon>
        <taxon>Paspalinae</taxon>
        <taxon>Paspalum</taxon>
    </lineage>
</organism>
<feature type="compositionally biased region" description="Low complexity" evidence="1">
    <location>
        <begin position="63"/>
        <end position="73"/>
    </location>
</feature>
<dbReference type="Proteomes" id="UP001341281">
    <property type="component" value="Chromosome 01"/>
</dbReference>
<evidence type="ECO:0000313" key="2">
    <source>
        <dbReference type="EMBL" id="WVZ53975.1"/>
    </source>
</evidence>
<proteinExistence type="predicted"/>
<feature type="region of interest" description="Disordered" evidence="1">
    <location>
        <begin position="25"/>
        <end position="76"/>
    </location>
</feature>
<keyword evidence="3" id="KW-1185">Reference proteome</keyword>
<feature type="compositionally biased region" description="Low complexity" evidence="1">
    <location>
        <begin position="47"/>
        <end position="56"/>
    </location>
</feature>
<evidence type="ECO:0000256" key="1">
    <source>
        <dbReference type="SAM" id="MobiDB-lite"/>
    </source>
</evidence>
<accession>A0AAQ3PNT7</accession>
<dbReference type="AlphaFoldDB" id="A0AAQ3PNT7"/>
<evidence type="ECO:0000313" key="3">
    <source>
        <dbReference type="Proteomes" id="UP001341281"/>
    </source>
</evidence>
<dbReference type="EMBL" id="CP144745">
    <property type="protein sequence ID" value="WVZ53975.1"/>
    <property type="molecule type" value="Genomic_DNA"/>
</dbReference>
<name>A0AAQ3PNT7_PASNO</name>
<gene>
    <name evidence="2" type="ORF">U9M48_004856</name>
</gene>
<sequence>MPCSYSLAPATSSACAASWGRRWRHFSGSGDEDGSGTGSSLPPAPEAPASIAPVAGRPGGRGARTPSRAAAGPVSAGSCASMAEASLLSLTRGGRPGVRWFLRLHGRGVPPLPRDPASSH</sequence>